<dbReference type="Gene3D" id="2.170.120.20">
    <property type="entry name" value="Ribosomal protein L25, beta domain"/>
    <property type="match status" value="1"/>
</dbReference>
<feature type="domain" description="Large ribosomal subunit protein bL25 L25" evidence="7">
    <location>
        <begin position="7"/>
        <end position="90"/>
    </location>
</feature>
<evidence type="ECO:0000259" key="7">
    <source>
        <dbReference type="Pfam" id="PF01386"/>
    </source>
</evidence>
<evidence type="ECO:0000313" key="10">
    <source>
        <dbReference type="Proteomes" id="UP000188181"/>
    </source>
</evidence>
<dbReference type="Gene3D" id="2.40.240.10">
    <property type="entry name" value="Ribosomal Protein L25, Chain P"/>
    <property type="match status" value="1"/>
</dbReference>
<dbReference type="RefSeq" id="WP_146682387.1">
    <property type="nucleotide sequence ID" value="NZ_CP019646.1"/>
</dbReference>
<dbReference type="InterPro" id="IPR011035">
    <property type="entry name" value="Ribosomal_bL25/Gln-tRNA_synth"/>
</dbReference>
<keyword evidence="2 5" id="KW-0694">RNA-binding</keyword>
<dbReference type="GO" id="GO:0003735">
    <property type="term" value="F:structural constituent of ribosome"/>
    <property type="evidence" value="ECO:0007669"/>
    <property type="project" value="InterPro"/>
</dbReference>
<dbReference type="STRING" id="1851148.SMSP2_00435"/>
<dbReference type="SUPFAM" id="SSF50715">
    <property type="entry name" value="Ribosomal protein L25-like"/>
    <property type="match status" value="1"/>
</dbReference>
<evidence type="ECO:0000259" key="8">
    <source>
        <dbReference type="Pfam" id="PF14693"/>
    </source>
</evidence>
<dbReference type="InterPro" id="IPR029751">
    <property type="entry name" value="Ribosomal_L25_dom"/>
</dbReference>
<dbReference type="Proteomes" id="UP000188181">
    <property type="component" value="Chromosome"/>
</dbReference>
<dbReference type="InterPro" id="IPR020930">
    <property type="entry name" value="Ribosomal_uL5_bac-type"/>
</dbReference>
<reference evidence="10" key="1">
    <citation type="submission" date="2017-02" db="EMBL/GenBank/DDBJ databases">
        <title>Comparative genomics and description of representatives of a novel lineage of planctomycetes thriving in anoxic sediments.</title>
        <authorList>
            <person name="Spring S."/>
            <person name="Bunk B."/>
            <person name="Sproer C."/>
        </authorList>
    </citation>
    <scope>NUCLEOTIDE SEQUENCE [LARGE SCALE GENOMIC DNA]</scope>
    <source>
        <strain evidence="10">SM-Chi-D1</strain>
    </source>
</reference>
<evidence type="ECO:0000256" key="5">
    <source>
        <dbReference type="HAMAP-Rule" id="MF_01334"/>
    </source>
</evidence>
<keyword evidence="10" id="KW-1185">Reference proteome</keyword>
<dbReference type="PANTHER" id="PTHR33284">
    <property type="entry name" value="RIBOSOMAL PROTEIN L25/GLN-TRNA SYNTHETASE, ANTI-CODON-BINDING DOMAIN-CONTAINING PROTEIN"/>
    <property type="match status" value="1"/>
</dbReference>
<dbReference type="GO" id="GO:0022625">
    <property type="term" value="C:cytosolic large ribosomal subunit"/>
    <property type="evidence" value="ECO:0007669"/>
    <property type="project" value="TreeGrafter"/>
</dbReference>
<dbReference type="EMBL" id="CP019646">
    <property type="protein sequence ID" value="AQQ70094.1"/>
    <property type="molecule type" value="Genomic_DNA"/>
</dbReference>
<dbReference type="CDD" id="cd00495">
    <property type="entry name" value="Ribosomal_L25_TL5_CTC"/>
    <property type="match status" value="1"/>
</dbReference>
<dbReference type="HAMAP" id="MF_01334">
    <property type="entry name" value="Ribosomal_bL25_CTC"/>
    <property type="match status" value="1"/>
</dbReference>
<evidence type="ECO:0000256" key="4">
    <source>
        <dbReference type="ARBA" id="ARBA00023274"/>
    </source>
</evidence>
<dbReference type="GO" id="GO:0006412">
    <property type="term" value="P:translation"/>
    <property type="evidence" value="ECO:0007669"/>
    <property type="project" value="UniProtKB-UniRule"/>
</dbReference>
<feature type="domain" description="Large ribosomal subunit protein bL25 beta" evidence="8">
    <location>
        <begin position="99"/>
        <end position="177"/>
    </location>
</feature>
<dbReference type="OrthoDB" id="9790002at2"/>
<comment type="similarity">
    <text evidence="5">Belongs to the bacterial ribosomal protein bL25 family. CTC subfamily.</text>
</comment>
<comment type="function">
    <text evidence="5">This is one of the proteins that binds to the 5S RNA in the ribosome where it forms part of the central protuberance.</text>
</comment>
<feature type="compositionally biased region" description="Acidic residues" evidence="6">
    <location>
        <begin position="185"/>
        <end position="199"/>
    </location>
</feature>
<keyword evidence="1 5" id="KW-0699">rRNA-binding</keyword>
<dbReference type="InterPro" id="IPR001021">
    <property type="entry name" value="Ribosomal_bL25_long"/>
</dbReference>
<dbReference type="KEGG" id="pbas:SMSP2_00435"/>
<dbReference type="AlphaFoldDB" id="A0A1Q2MBP9"/>
<keyword evidence="3 5" id="KW-0689">Ribosomal protein</keyword>
<dbReference type="PANTHER" id="PTHR33284:SF1">
    <property type="entry name" value="RIBOSOMAL PROTEIN L25_GLN-TRNA SYNTHETASE, ANTI-CODON-BINDING DOMAIN-CONTAINING PROTEIN"/>
    <property type="match status" value="1"/>
</dbReference>
<name>A0A1Q2MBP9_9BACT</name>
<comment type="subunit">
    <text evidence="5">Part of the 50S ribosomal subunit; part of the 5S rRNA/L5/L18/L25 subcomplex. Contacts the 5S rRNA. Binds to the 5S rRNA independently of L5 and L18.</text>
</comment>
<accession>A0A1Q2MBP9</accession>
<dbReference type="Pfam" id="PF01386">
    <property type="entry name" value="Ribosomal_L25p"/>
    <property type="match status" value="1"/>
</dbReference>
<organism evidence="9 10">
    <name type="scientific">Limihaloglobus sulfuriphilus</name>
    <dbReference type="NCBI Taxonomy" id="1851148"/>
    <lineage>
        <taxon>Bacteria</taxon>
        <taxon>Pseudomonadati</taxon>
        <taxon>Planctomycetota</taxon>
        <taxon>Phycisphaerae</taxon>
        <taxon>Sedimentisphaerales</taxon>
        <taxon>Sedimentisphaeraceae</taxon>
        <taxon>Limihaloglobus</taxon>
    </lineage>
</organism>
<feature type="region of interest" description="Disordered" evidence="6">
    <location>
        <begin position="183"/>
        <end position="213"/>
    </location>
</feature>
<dbReference type="InterPro" id="IPR020056">
    <property type="entry name" value="Rbsml_bL25/Gln-tRNA_synth_N"/>
</dbReference>
<feature type="compositionally biased region" description="Basic and acidic residues" evidence="6">
    <location>
        <begin position="203"/>
        <end position="213"/>
    </location>
</feature>
<evidence type="ECO:0000256" key="2">
    <source>
        <dbReference type="ARBA" id="ARBA00022884"/>
    </source>
</evidence>
<gene>
    <name evidence="5 9" type="primary">rplY</name>
    <name evidence="5" type="synonym">ctc</name>
    <name evidence="9" type="ORF">SMSP2_00435</name>
</gene>
<evidence type="ECO:0000256" key="3">
    <source>
        <dbReference type="ARBA" id="ARBA00022980"/>
    </source>
</evidence>
<dbReference type="InterPro" id="IPR037121">
    <property type="entry name" value="Ribosomal_bL25_C"/>
</dbReference>
<evidence type="ECO:0000256" key="6">
    <source>
        <dbReference type="SAM" id="MobiDB-lite"/>
    </source>
</evidence>
<dbReference type="GO" id="GO:0008097">
    <property type="term" value="F:5S rRNA binding"/>
    <property type="evidence" value="ECO:0007669"/>
    <property type="project" value="InterPro"/>
</dbReference>
<evidence type="ECO:0000313" key="9">
    <source>
        <dbReference type="EMBL" id="AQQ70094.1"/>
    </source>
</evidence>
<dbReference type="InterPro" id="IPR020057">
    <property type="entry name" value="Ribosomal_bL25_b-dom"/>
</dbReference>
<protein>
    <recommendedName>
        <fullName evidence="5">Large ribosomal subunit protein bL25</fullName>
    </recommendedName>
    <alternativeName>
        <fullName evidence="5">General stress protein CTC</fullName>
    </alternativeName>
</protein>
<evidence type="ECO:0000256" key="1">
    <source>
        <dbReference type="ARBA" id="ARBA00022730"/>
    </source>
</evidence>
<proteinExistence type="inferred from homology"/>
<keyword evidence="4 5" id="KW-0687">Ribonucleoprotein</keyword>
<sequence length="213" mass="23492">MTETIALNAEQRDLGTKVAAKLRSQGKLPAVIYGHKQKPVHVTVDYKPFFDGVHHGNRLFTVKTAGKNETLLVKDLQFDHLGKNILHADLMRVDMNEKTSVTVPVILKGDAVGFHKGGILETVLDHIEIETVVSDIPENLTVSVKDLDIGDAIHAKDIQLPENAELLTDPDAMVAICHLKTVHPEDEEEAEEGAEEALEPEVIGEKKSEEEEE</sequence>
<dbReference type="Pfam" id="PF14693">
    <property type="entry name" value="Ribosomal_TL5_C"/>
    <property type="match status" value="1"/>
</dbReference>
<dbReference type="NCBIfam" id="TIGR00731">
    <property type="entry name" value="bL25_bact_ctc"/>
    <property type="match status" value="1"/>
</dbReference>